<evidence type="ECO:0000256" key="2">
    <source>
        <dbReference type="ARBA" id="ARBA00022475"/>
    </source>
</evidence>
<feature type="transmembrane region" description="Helical" evidence="6">
    <location>
        <begin position="267"/>
        <end position="287"/>
    </location>
</feature>
<dbReference type="InterPro" id="IPR050189">
    <property type="entry name" value="MFS_Efflux_Transporters"/>
</dbReference>
<dbReference type="PANTHER" id="PTHR43124">
    <property type="entry name" value="PURINE EFFLUX PUMP PBUE"/>
    <property type="match status" value="1"/>
</dbReference>
<dbReference type="InterPro" id="IPR011701">
    <property type="entry name" value="MFS"/>
</dbReference>
<feature type="transmembrane region" description="Helical" evidence="6">
    <location>
        <begin position="384"/>
        <end position="401"/>
    </location>
</feature>
<feature type="transmembrane region" description="Helical" evidence="6">
    <location>
        <begin position="177"/>
        <end position="197"/>
    </location>
</feature>
<evidence type="ECO:0000256" key="3">
    <source>
        <dbReference type="ARBA" id="ARBA00022692"/>
    </source>
</evidence>
<evidence type="ECO:0000313" key="7">
    <source>
        <dbReference type="EMBL" id="KAB8066402.1"/>
    </source>
</evidence>
<sequence length="426" mass="45491">MSESLPFQPDAAVTARDGELRAFLLRFIGLTLLSGVIIGMNKVLATLLGLHLHVSNFQLATISSAETLAMALGTIPAGYILSRGNPKHLYAGVSLSLALAFCVLPWLPGWQWVALLMFLVGLCISLRIVAMSTVFLVRLPELGQGKAGWYKGTLILGMQFLGPLCGNYLIAQLGLKAGFLISALMFAILAVLGWHVLPNNTLPDNTAPRKQAGHASQPGAASLRALLHLPVVRVTYLFEILASFTASSVGVFSILLAIRVLHWPAHHSVWLMAVQGLSCVLVLLFLGRFVLASRYREQLYGGAHLAIMGALLILGLWPDSIAYLAASVLLGLGLGVNNLVNTDNIARAPVDKARVSAHLTLFGMVGGTAGALAAGRLADLTGLRNVFLIWLFPWLAAWLVFHGSRWLRRAPPAAVSSLAPTAESAP</sequence>
<name>A0A6I1I609_9BURK</name>
<feature type="transmembrane region" description="Helical" evidence="6">
    <location>
        <begin position="361"/>
        <end position="378"/>
    </location>
</feature>
<organism evidence="7 8">
    <name type="scientific">Janthinobacterium violaceinigrum</name>
    <dbReference type="NCBI Taxonomy" id="2654252"/>
    <lineage>
        <taxon>Bacteria</taxon>
        <taxon>Pseudomonadati</taxon>
        <taxon>Pseudomonadota</taxon>
        <taxon>Betaproteobacteria</taxon>
        <taxon>Burkholderiales</taxon>
        <taxon>Oxalobacteraceae</taxon>
        <taxon>Janthinobacterium</taxon>
    </lineage>
</organism>
<dbReference type="RefSeq" id="WP_152281494.1">
    <property type="nucleotide sequence ID" value="NZ_WFLI01000003.1"/>
</dbReference>
<dbReference type="Pfam" id="PF07690">
    <property type="entry name" value="MFS_1"/>
    <property type="match status" value="1"/>
</dbReference>
<evidence type="ECO:0000256" key="1">
    <source>
        <dbReference type="ARBA" id="ARBA00004651"/>
    </source>
</evidence>
<evidence type="ECO:0000256" key="6">
    <source>
        <dbReference type="SAM" id="Phobius"/>
    </source>
</evidence>
<feature type="transmembrane region" description="Helical" evidence="6">
    <location>
        <begin position="299"/>
        <end position="317"/>
    </location>
</feature>
<keyword evidence="3 6" id="KW-0812">Transmembrane</keyword>
<comment type="caution">
    <text evidence="7">The sequence shown here is derived from an EMBL/GenBank/DDBJ whole genome shotgun (WGS) entry which is preliminary data.</text>
</comment>
<feature type="transmembrane region" description="Helical" evidence="6">
    <location>
        <begin position="57"/>
        <end position="81"/>
    </location>
</feature>
<evidence type="ECO:0000256" key="4">
    <source>
        <dbReference type="ARBA" id="ARBA00022989"/>
    </source>
</evidence>
<keyword evidence="4 6" id="KW-1133">Transmembrane helix</keyword>
<dbReference type="SUPFAM" id="SSF103473">
    <property type="entry name" value="MFS general substrate transporter"/>
    <property type="match status" value="1"/>
</dbReference>
<feature type="transmembrane region" description="Helical" evidence="6">
    <location>
        <begin position="113"/>
        <end position="137"/>
    </location>
</feature>
<protein>
    <submittedName>
        <fullName evidence="7">MFS transporter</fullName>
    </submittedName>
</protein>
<dbReference type="Proteomes" id="UP000468717">
    <property type="component" value="Unassembled WGS sequence"/>
</dbReference>
<feature type="transmembrane region" description="Helical" evidence="6">
    <location>
        <begin position="88"/>
        <end position="107"/>
    </location>
</feature>
<dbReference type="EMBL" id="WFLI01000003">
    <property type="protein sequence ID" value="KAB8066402.1"/>
    <property type="molecule type" value="Genomic_DNA"/>
</dbReference>
<feature type="transmembrane region" description="Helical" evidence="6">
    <location>
        <begin position="323"/>
        <end position="340"/>
    </location>
</feature>
<keyword evidence="5 6" id="KW-0472">Membrane</keyword>
<dbReference type="GO" id="GO:0005886">
    <property type="term" value="C:plasma membrane"/>
    <property type="evidence" value="ECO:0007669"/>
    <property type="project" value="UniProtKB-SubCell"/>
</dbReference>
<accession>A0A6I1I609</accession>
<reference evidence="7 8" key="1">
    <citation type="submission" date="2019-10" db="EMBL/GenBank/DDBJ databases">
        <title>Three novel species isolated from a subtropical stream in China.</title>
        <authorList>
            <person name="Lu H."/>
        </authorList>
    </citation>
    <scope>NUCLEOTIDE SEQUENCE [LARGE SCALE GENOMIC DNA]</scope>
    <source>
        <strain evidence="7 8">FT13W</strain>
    </source>
</reference>
<comment type="subcellular location">
    <subcellularLocation>
        <location evidence="1">Cell membrane</location>
        <topology evidence="1">Multi-pass membrane protein</topology>
    </subcellularLocation>
</comment>
<dbReference type="PANTHER" id="PTHR43124:SF3">
    <property type="entry name" value="CHLORAMPHENICOL EFFLUX PUMP RV0191"/>
    <property type="match status" value="1"/>
</dbReference>
<dbReference type="GO" id="GO:0022857">
    <property type="term" value="F:transmembrane transporter activity"/>
    <property type="evidence" value="ECO:0007669"/>
    <property type="project" value="InterPro"/>
</dbReference>
<keyword evidence="8" id="KW-1185">Reference proteome</keyword>
<dbReference type="AlphaFoldDB" id="A0A6I1I609"/>
<feature type="transmembrane region" description="Helical" evidence="6">
    <location>
        <begin position="149"/>
        <end position="171"/>
    </location>
</feature>
<evidence type="ECO:0000256" key="5">
    <source>
        <dbReference type="ARBA" id="ARBA00023136"/>
    </source>
</evidence>
<feature type="transmembrane region" description="Helical" evidence="6">
    <location>
        <begin position="23"/>
        <end position="45"/>
    </location>
</feature>
<proteinExistence type="predicted"/>
<dbReference type="Gene3D" id="1.20.1250.20">
    <property type="entry name" value="MFS general substrate transporter like domains"/>
    <property type="match status" value="2"/>
</dbReference>
<evidence type="ECO:0000313" key="8">
    <source>
        <dbReference type="Proteomes" id="UP000468717"/>
    </source>
</evidence>
<dbReference type="InterPro" id="IPR036259">
    <property type="entry name" value="MFS_trans_sf"/>
</dbReference>
<feature type="transmembrane region" description="Helical" evidence="6">
    <location>
        <begin position="236"/>
        <end position="261"/>
    </location>
</feature>
<gene>
    <name evidence="7" type="ORF">GCN75_04245</name>
</gene>
<keyword evidence="2" id="KW-1003">Cell membrane</keyword>